<evidence type="ECO:0000313" key="5">
    <source>
        <dbReference type="Proteomes" id="UP000286746"/>
    </source>
</evidence>
<dbReference type="AlphaFoldDB" id="A0A401WCJ7"/>
<feature type="transmembrane region" description="Helical" evidence="2">
    <location>
        <begin position="74"/>
        <end position="95"/>
    </location>
</feature>
<protein>
    <recommendedName>
        <fullName evidence="3">DUF6545 domain-containing protein</fullName>
    </recommendedName>
</protein>
<evidence type="ECO:0000256" key="2">
    <source>
        <dbReference type="SAM" id="Phobius"/>
    </source>
</evidence>
<feature type="domain" description="DUF6545" evidence="3">
    <location>
        <begin position="248"/>
        <end position="359"/>
    </location>
</feature>
<organism evidence="4 5">
    <name type="scientific">Streptomyces paromomycinus</name>
    <name type="common">Streptomyces rimosus subsp. paromomycinus</name>
    <dbReference type="NCBI Taxonomy" id="92743"/>
    <lineage>
        <taxon>Bacteria</taxon>
        <taxon>Bacillati</taxon>
        <taxon>Actinomycetota</taxon>
        <taxon>Actinomycetes</taxon>
        <taxon>Kitasatosporales</taxon>
        <taxon>Streptomycetaceae</taxon>
        <taxon>Streptomyces</taxon>
    </lineage>
</organism>
<dbReference type="Pfam" id="PF20182">
    <property type="entry name" value="DUF6545"/>
    <property type="match status" value="1"/>
</dbReference>
<dbReference type="NCBIfam" id="NF042915">
    <property type="entry name" value="MAB_1171c_fam"/>
    <property type="match status" value="1"/>
</dbReference>
<dbReference type="EMBL" id="BHZD01000001">
    <property type="protein sequence ID" value="GCD47000.1"/>
    <property type="molecule type" value="Genomic_DNA"/>
</dbReference>
<dbReference type="RefSeq" id="WP_125057220.1">
    <property type="nucleotide sequence ID" value="NZ_BHZD01000001.1"/>
</dbReference>
<evidence type="ECO:0000259" key="3">
    <source>
        <dbReference type="Pfam" id="PF20182"/>
    </source>
</evidence>
<keyword evidence="2" id="KW-0812">Transmembrane</keyword>
<keyword evidence="2" id="KW-0472">Membrane</keyword>
<gene>
    <name evidence="4" type="ORF">GKJPGBOP_06755</name>
</gene>
<accession>A0A401WCJ7</accession>
<feature type="transmembrane region" description="Helical" evidence="2">
    <location>
        <begin position="107"/>
        <end position="128"/>
    </location>
</feature>
<feature type="region of interest" description="Disordered" evidence="1">
    <location>
        <begin position="345"/>
        <end position="373"/>
    </location>
</feature>
<dbReference type="Proteomes" id="UP000286746">
    <property type="component" value="Unassembled WGS sequence"/>
</dbReference>
<sequence length="445" mass="47438">MTGITHIRYPIAALACWLAFAYTLVPLLRGHRRNAGLTALCVSFGCQGMYLAMSTPARWTGTLFGTITWYNVSVQLWIIAVLASQQILLIHWMYPRAEARVRARRRMLLLAVVPVTMAVLFFLATLQGPPRNVFKHPGDQPFFVAYQAAYLTAFVVGKVLVARACWHFAKLTDHAWVRRGLRIAAAGAAVELVYPAGRYADVFLTQYGWNPLQWSDVSRTTLTIGMVLNIVGWTAPLWGPRISAVRGWLADYRSYRLLRPLWLALHQAHPEISLPSSTGSDLSALYDLRFHLHRRVIEIRDGCLALRGHHGDPGAVLSPGQGAAGERQAEVEAAHIAAALAAGPRVPGQVPVPVPDGRAAEDGSGTDGRAADGAATVTGGLAADGTATATGGLAADGAAPDPAGTGGVPASAAAGGPDFSADVAWLVQVSRAFARQRPAAARAGR</sequence>
<dbReference type="InterPro" id="IPR046675">
    <property type="entry name" value="DUF6545"/>
</dbReference>
<evidence type="ECO:0000256" key="1">
    <source>
        <dbReference type="SAM" id="MobiDB-lite"/>
    </source>
</evidence>
<feature type="transmembrane region" description="Helical" evidence="2">
    <location>
        <begin position="35"/>
        <end position="54"/>
    </location>
</feature>
<proteinExistence type="predicted"/>
<feature type="transmembrane region" description="Helical" evidence="2">
    <location>
        <begin position="6"/>
        <end position="28"/>
    </location>
</feature>
<feature type="transmembrane region" description="Helical" evidence="2">
    <location>
        <begin position="148"/>
        <end position="169"/>
    </location>
</feature>
<feature type="compositionally biased region" description="Low complexity" evidence="1">
    <location>
        <begin position="345"/>
        <end position="357"/>
    </location>
</feature>
<comment type="caution">
    <text evidence="4">The sequence shown here is derived from an EMBL/GenBank/DDBJ whole genome shotgun (WGS) entry which is preliminary data.</text>
</comment>
<name>A0A401WCJ7_STREY</name>
<reference evidence="4 5" key="1">
    <citation type="submission" date="2018-11" db="EMBL/GenBank/DDBJ databases">
        <title>Whole genome sequence of Streptomyces paromomycinus NBRC 15454(T).</title>
        <authorList>
            <person name="Komaki H."/>
            <person name="Tamura T."/>
        </authorList>
    </citation>
    <scope>NUCLEOTIDE SEQUENCE [LARGE SCALE GENOMIC DNA]</scope>
    <source>
        <strain evidence="4 5">NBRC 15454</strain>
    </source>
</reference>
<evidence type="ECO:0000313" key="4">
    <source>
        <dbReference type="EMBL" id="GCD47000.1"/>
    </source>
</evidence>
<keyword evidence="5" id="KW-1185">Reference proteome</keyword>
<keyword evidence="2" id="KW-1133">Transmembrane helix</keyword>
<dbReference type="InterPro" id="IPR050039">
    <property type="entry name" value="MAB_1171c-like"/>
</dbReference>